<reference evidence="1" key="1">
    <citation type="submission" date="2021-06" db="EMBL/GenBank/DDBJ databases">
        <authorList>
            <person name="Kallberg Y."/>
            <person name="Tangrot J."/>
            <person name="Rosling A."/>
        </authorList>
    </citation>
    <scope>NUCLEOTIDE SEQUENCE</scope>
    <source>
        <strain evidence="1">MT106</strain>
    </source>
</reference>
<comment type="caution">
    <text evidence="1">The sequence shown here is derived from an EMBL/GenBank/DDBJ whole genome shotgun (WGS) entry which is preliminary data.</text>
</comment>
<organism evidence="1 2">
    <name type="scientific">Ambispora gerdemannii</name>
    <dbReference type="NCBI Taxonomy" id="144530"/>
    <lineage>
        <taxon>Eukaryota</taxon>
        <taxon>Fungi</taxon>
        <taxon>Fungi incertae sedis</taxon>
        <taxon>Mucoromycota</taxon>
        <taxon>Glomeromycotina</taxon>
        <taxon>Glomeromycetes</taxon>
        <taxon>Archaeosporales</taxon>
        <taxon>Ambisporaceae</taxon>
        <taxon>Ambispora</taxon>
    </lineage>
</organism>
<dbReference type="EMBL" id="CAJVPL010011194">
    <property type="protein sequence ID" value="CAG8683273.1"/>
    <property type="molecule type" value="Genomic_DNA"/>
</dbReference>
<evidence type="ECO:0000313" key="2">
    <source>
        <dbReference type="Proteomes" id="UP000789831"/>
    </source>
</evidence>
<sequence length="116" mass="13534">EDHIISACHFFDESHTETSELCFNWNTNLITAIRFMTSLLVKLFLLSSMHCDTTYKTIKKCFKLYEIIDNIEDTGFPIAYLALNIMKAQDIEKQTGLWIKMLASFLHSLYDKELQS</sequence>
<gene>
    <name evidence="1" type="ORF">AGERDE_LOCUS12766</name>
</gene>
<accession>A0A9N9EML6</accession>
<name>A0A9N9EML6_9GLOM</name>
<protein>
    <submittedName>
        <fullName evidence="1">511_t:CDS:1</fullName>
    </submittedName>
</protein>
<feature type="non-terminal residue" evidence="1">
    <location>
        <position position="1"/>
    </location>
</feature>
<dbReference type="AlphaFoldDB" id="A0A9N9EML6"/>
<evidence type="ECO:0000313" key="1">
    <source>
        <dbReference type="EMBL" id="CAG8683273.1"/>
    </source>
</evidence>
<keyword evidence="2" id="KW-1185">Reference proteome</keyword>
<dbReference type="Proteomes" id="UP000789831">
    <property type="component" value="Unassembled WGS sequence"/>
</dbReference>
<proteinExistence type="predicted"/>
<dbReference type="OrthoDB" id="2443994at2759"/>